<dbReference type="EMBL" id="CP090645">
    <property type="protein sequence ID" value="WFN24065.1"/>
    <property type="molecule type" value="Genomic_DNA"/>
</dbReference>
<keyword evidence="1" id="KW-0472">Membrane</keyword>
<proteinExistence type="predicted"/>
<organism evidence="2 3">
    <name type="scientific">Burkholderia contaminans</name>
    <dbReference type="NCBI Taxonomy" id="488447"/>
    <lineage>
        <taxon>Bacteria</taxon>
        <taxon>Pseudomonadati</taxon>
        <taxon>Pseudomonadota</taxon>
        <taxon>Betaproteobacteria</taxon>
        <taxon>Burkholderiales</taxon>
        <taxon>Burkholderiaceae</taxon>
        <taxon>Burkholderia</taxon>
        <taxon>Burkholderia cepacia complex</taxon>
    </lineage>
</organism>
<protein>
    <submittedName>
        <fullName evidence="2">Uncharacterized protein</fullName>
    </submittedName>
</protein>
<keyword evidence="1" id="KW-0812">Transmembrane</keyword>
<gene>
    <name evidence="2" type="ORF">LXE91_42530</name>
</gene>
<accession>A0ABD7YHL3</accession>
<feature type="transmembrane region" description="Helical" evidence="1">
    <location>
        <begin position="20"/>
        <end position="38"/>
    </location>
</feature>
<evidence type="ECO:0000313" key="3">
    <source>
        <dbReference type="Proteomes" id="UP001220209"/>
    </source>
</evidence>
<dbReference type="AlphaFoldDB" id="A0ABD7YHL3"/>
<keyword evidence="2" id="KW-0614">Plasmid</keyword>
<evidence type="ECO:0000313" key="2">
    <source>
        <dbReference type="EMBL" id="WFN24065.1"/>
    </source>
</evidence>
<evidence type="ECO:0000256" key="1">
    <source>
        <dbReference type="SAM" id="Phobius"/>
    </source>
</evidence>
<dbReference type="RefSeq" id="WP_141716975.1">
    <property type="nucleotide sequence ID" value="NZ_CABVQO010000033.1"/>
</dbReference>
<geneLocation type="plasmid" evidence="2 3">
    <name>unnamed3</name>
</geneLocation>
<name>A0ABD7YHL3_9BURK</name>
<dbReference type="Proteomes" id="UP001220209">
    <property type="component" value="Plasmid unnamed3"/>
</dbReference>
<sequence length="60" mass="7164">MKIVVNQWWTWYLSLGALDQVLYVLLTSLLWFGALYTFNIFGFRRTFFGDEAQRHSKDEA</sequence>
<reference evidence="2 3" key="1">
    <citation type="submission" date="2021-12" db="EMBL/GenBank/DDBJ databases">
        <title>Genomic and phenotypic characterization of three Burkholderia contaminans isolates recovered from different sources.</title>
        <authorList>
            <person name="Lopez De Volder A."/>
            <person name="Fan Y."/>
            <person name="Nunvar J."/>
            <person name="Herrera T."/>
            <person name="Timp W."/>
            <person name="Degrossi J."/>
        </authorList>
    </citation>
    <scope>NUCLEOTIDE SEQUENCE [LARGE SCALE GENOMIC DNA]</scope>
    <source>
        <strain evidence="2 3">LMG 23361</strain>
        <plasmid evidence="2 3">unnamed3</plasmid>
    </source>
</reference>
<keyword evidence="1" id="KW-1133">Transmembrane helix</keyword>